<comment type="caution">
    <text evidence="2">The sequence shown here is derived from an EMBL/GenBank/DDBJ whole genome shotgun (WGS) entry which is preliminary data.</text>
</comment>
<reference evidence="2" key="1">
    <citation type="submission" date="2023-10" db="EMBL/GenBank/DDBJ databases">
        <authorList>
            <person name="Chen Y."/>
            <person name="Shah S."/>
            <person name="Dougan E. K."/>
            <person name="Thang M."/>
            <person name="Chan C."/>
        </authorList>
    </citation>
    <scope>NUCLEOTIDE SEQUENCE [LARGE SCALE GENOMIC DNA]</scope>
</reference>
<feature type="compositionally biased region" description="Low complexity" evidence="1">
    <location>
        <begin position="53"/>
        <end position="63"/>
    </location>
</feature>
<evidence type="ECO:0000313" key="2">
    <source>
        <dbReference type="EMBL" id="CAK0859310.1"/>
    </source>
</evidence>
<protein>
    <recommendedName>
        <fullName evidence="4">Dynactin subunit 6</fullName>
    </recommendedName>
</protein>
<dbReference type="EMBL" id="CAUYUJ010015890">
    <property type="protein sequence ID" value="CAK0859310.1"/>
    <property type="molecule type" value="Genomic_DNA"/>
</dbReference>
<name>A0ABN9UI23_9DINO</name>
<gene>
    <name evidence="2" type="ORF">PCOR1329_LOCUS48724</name>
</gene>
<evidence type="ECO:0000313" key="3">
    <source>
        <dbReference type="Proteomes" id="UP001189429"/>
    </source>
</evidence>
<keyword evidence="3" id="KW-1185">Reference proteome</keyword>
<proteinExistence type="predicted"/>
<evidence type="ECO:0000256" key="1">
    <source>
        <dbReference type="SAM" id="MobiDB-lite"/>
    </source>
</evidence>
<dbReference type="Proteomes" id="UP001189429">
    <property type="component" value="Unassembled WGS sequence"/>
</dbReference>
<evidence type="ECO:0008006" key="4">
    <source>
        <dbReference type="Google" id="ProtNLM"/>
    </source>
</evidence>
<accession>A0ABN9UI23</accession>
<sequence>MVHLLGKSAAGGADASTTWLERSEPASSHVTSGRGEEEEEEEGGGGRRRARAGRSAGRAAAAARGHRRRPPPPRRGADPASGDADAVRRIHVVRGSVVADRSVHVGPCRWGSPCTA</sequence>
<feature type="compositionally biased region" description="Polar residues" evidence="1">
    <location>
        <begin position="15"/>
        <end position="31"/>
    </location>
</feature>
<feature type="region of interest" description="Disordered" evidence="1">
    <location>
        <begin position="1"/>
        <end position="87"/>
    </location>
</feature>
<organism evidence="2 3">
    <name type="scientific">Prorocentrum cordatum</name>
    <dbReference type="NCBI Taxonomy" id="2364126"/>
    <lineage>
        <taxon>Eukaryota</taxon>
        <taxon>Sar</taxon>
        <taxon>Alveolata</taxon>
        <taxon>Dinophyceae</taxon>
        <taxon>Prorocentrales</taxon>
        <taxon>Prorocentraceae</taxon>
        <taxon>Prorocentrum</taxon>
    </lineage>
</organism>